<dbReference type="RefSeq" id="WP_190715527.1">
    <property type="nucleotide sequence ID" value="NZ_JACJST010000012.1"/>
</dbReference>
<dbReference type="EMBL" id="JACJST010000012">
    <property type="protein sequence ID" value="MBD2569066.1"/>
    <property type="molecule type" value="Genomic_DNA"/>
</dbReference>
<sequence length="113" mass="12760">MLGIKAKFGSSMKTTQVLKIALIPIIAIPTLISISKTALADYLRSEGFGGEYRYELWSTDDGNNYYLKIWDKDEDPQTDKSSQTGNFKSSREALIHFDCNYADNSLPECPKNR</sequence>
<reference evidence="1 2" key="1">
    <citation type="journal article" date="2020" name="ISME J.">
        <title>Comparative genomics reveals insights into cyanobacterial evolution and habitat adaptation.</title>
        <authorList>
            <person name="Chen M.Y."/>
            <person name="Teng W.K."/>
            <person name="Zhao L."/>
            <person name="Hu C.X."/>
            <person name="Zhou Y.K."/>
            <person name="Han B.P."/>
            <person name="Song L.R."/>
            <person name="Shu W.S."/>
        </authorList>
    </citation>
    <scope>NUCLEOTIDE SEQUENCE [LARGE SCALE GENOMIC DNA]</scope>
    <source>
        <strain evidence="1 2">FACHB-196</strain>
    </source>
</reference>
<accession>A0ABR8FK35</accession>
<evidence type="ECO:0000313" key="2">
    <source>
        <dbReference type="Proteomes" id="UP000640531"/>
    </source>
</evidence>
<protein>
    <submittedName>
        <fullName evidence="1">Uncharacterized protein</fullName>
    </submittedName>
</protein>
<gene>
    <name evidence="1" type="ORF">H6G59_14405</name>
</gene>
<organism evidence="1 2">
    <name type="scientific">Anabaena lutea FACHB-196</name>
    <dbReference type="NCBI Taxonomy" id="2692881"/>
    <lineage>
        <taxon>Bacteria</taxon>
        <taxon>Bacillati</taxon>
        <taxon>Cyanobacteriota</taxon>
        <taxon>Cyanophyceae</taxon>
        <taxon>Nostocales</taxon>
        <taxon>Nostocaceae</taxon>
        <taxon>Anabaena</taxon>
    </lineage>
</organism>
<keyword evidence="2" id="KW-1185">Reference proteome</keyword>
<evidence type="ECO:0000313" key="1">
    <source>
        <dbReference type="EMBL" id="MBD2569066.1"/>
    </source>
</evidence>
<comment type="caution">
    <text evidence="1">The sequence shown here is derived from an EMBL/GenBank/DDBJ whole genome shotgun (WGS) entry which is preliminary data.</text>
</comment>
<name>A0ABR8FK35_9NOST</name>
<proteinExistence type="predicted"/>
<dbReference type="Proteomes" id="UP000640531">
    <property type="component" value="Unassembled WGS sequence"/>
</dbReference>